<sequence>MEKHLPLALVRGLKVLVQAKDSVLQMFGFKTVRLAQVRGHKAEPEMASQCRELVLGHKEGVRMVKQAMDLGLGTEVLRVVKVRMEAARHLGPMAEMAVEGRRHKHQAHGTQEALEAPQKEARGLGHKEEVDMVMVELGVLVDKDPGQGQEMAQVLRALADQGPGQAQEMAEEEVQDLRALADQGHGQVQEMVLEEVQDLKAMAGQDPGQVPGTVEELEALAEQGHGQVLAMAVALNSLLELHHGTKEDMVEMEKQADLSRGLVLVVMVLAARHGPVRAAMVEAQVRRDLGTAGRELALEHHGTKEDSVVAKEQHLVHGQEKQSLTDFLSLT</sequence>
<protein>
    <submittedName>
        <fullName evidence="1">Uncharacterized protein</fullName>
    </submittedName>
</protein>
<keyword evidence="2" id="KW-1185">Reference proteome</keyword>
<accession>A0ACB7S3R2</accession>
<evidence type="ECO:0000313" key="2">
    <source>
        <dbReference type="Proteomes" id="UP000821845"/>
    </source>
</evidence>
<name>A0ACB7S3R2_HYAAI</name>
<proteinExistence type="predicted"/>
<reference evidence="1" key="1">
    <citation type="submission" date="2020-05" db="EMBL/GenBank/DDBJ databases">
        <title>Large-scale comparative analyses of tick genomes elucidate their genetic diversity and vector capacities.</title>
        <authorList>
            <person name="Jia N."/>
            <person name="Wang J."/>
            <person name="Shi W."/>
            <person name="Du L."/>
            <person name="Sun Y."/>
            <person name="Zhan W."/>
            <person name="Jiang J."/>
            <person name="Wang Q."/>
            <person name="Zhang B."/>
            <person name="Ji P."/>
            <person name="Sakyi L.B."/>
            <person name="Cui X."/>
            <person name="Yuan T."/>
            <person name="Jiang B."/>
            <person name="Yang W."/>
            <person name="Lam T.T.-Y."/>
            <person name="Chang Q."/>
            <person name="Ding S."/>
            <person name="Wang X."/>
            <person name="Zhu J."/>
            <person name="Ruan X."/>
            <person name="Zhao L."/>
            <person name="Wei J."/>
            <person name="Que T."/>
            <person name="Du C."/>
            <person name="Cheng J."/>
            <person name="Dai P."/>
            <person name="Han X."/>
            <person name="Huang E."/>
            <person name="Gao Y."/>
            <person name="Liu J."/>
            <person name="Shao H."/>
            <person name="Ye R."/>
            <person name="Li L."/>
            <person name="Wei W."/>
            <person name="Wang X."/>
            <person name="Wang C."/>
            <person name="Yang T."/>
            <person name="Huo Q."/>
            <person name="Li W."/>
            <person name="Guo W."/>
            <person name="Chen H."/>
            <person name="Zhou L."/>
            <person name="Ni X."/>
            <person name="Tian J."/>
            <person name="Zhou Y."/>
            <person name="Sheng Y."/>
            <person name="Liu T."/>
            <person name="Pan Y."/>
            <person name="Xia L."/>
            <person name="Li J."/>
            <person name="Zhao F."/>
            <person name="Cao W."/>
        </authorList>
    </citation>
    <scope>NUCLEOTIDE SEQUENCE</scope>
    <source>
        <strain evidence="1">Hyas-2018</strain>
    </source>
</reference>
<comment type="caution">
    <text evidence="1">The sequence shown here is derived from an EMBL/GenBank/DDBJ whole genome shotgun (WGS) entry which is preliminary data.</text>
</comment>
<dbReference type="Proteomes" id="UP000821845">
    <property type="component" value="Chromosome 6"/>
</dbReference>
<gene>
    <name evidence="1" type="ORF">HPB50_009147</name>
</gene>
<dbReference type="EMBL" id="CM023486">
    <property type="protein sequence ID" value="KAH6927832.1"/>
    <property type="molecule type" value="Genomic_DNA"/>
</dbReference>
<organism evidence="1 2">
    <name type="scientific">Hyalomma asiaticum</name>
    <name type="common">Tick</name>
    <dbReference type="NCBI Taxonomy" id="266040"/>
    <lineage>
        <taxon>Eukaryota</taxon>
        <taxon>Metazoa</taxon>
        <taxon>Ecdysozoa</taxon>
        <taxon>Arthropoda</taxon>
        <taxon>Chelicerata</taxon>
        <taxon>Arachnida</taxon>
        <taxon>Acari</taxon>
        <taxon>Parasitiformes</taxon>
        <taxon>Ixodida</taxon>
        <taxon>Ixodoidea</taxon>
        <taxon>Ixodidae</taxon>
        <taxon>Hyalomminae</taxon>
        <taxon>Hyalomma</taxon>
    </lineage>
</organism>
<evidence type="ECO:0000313" key="1">
    <source>
        <dbReference type="EMBL" id="KAH6927832.1"/>
    </source>
</evidence>